<dbReference type="PATRIC" id="fig|479893.3.peg.161"/>
<gene>
    <name evidence="2" type="ORF">CPX_001379</name>
</gene>
<comment type="caution">
    <text evidence="2">The sequence shown here is derived from an EMBL/GenBank/DDBJ whole genome shotgun (WGS) entry which is preliminary data.</text>
</comment>
<sequence length="270" mass="32338">MLVAIGLLGILLIVGVFFGIKRFSSVSNKIDRSKLEKLTEHDKQKIDYMNNIGICFSSEYYSFFVWLIEKNNDNKYIYDNLDRNQAKQVFKYKKDTISNQFQKIEDWKRERGQQELIKHKTIKINYAVIDNNKTKIEKMEQLNKKSQKEKIIFPLYNEKNQIIKIEYFQNNNRGGDLSLELTYDIKYDSENRLTRIIKNSKTPKIFDISYKNNYLDKVKVSLGNITNKEEYVFHYSDAQQLEHIIYKKNIDKPQSQQFDFFILQEKNNQE</sequence>
<evidence type="ECO:0000313" key="2">
    <source>
        <dbReference type="EMBL" id="KOR75589.1"/>
    </source>
</evidence>
<accession>A0A0M1N0V0</accession>
<evidence type="ECO:0000256" key="1">
    <source>
        <dbReference type="PROSITE-ProRule" id="PRU00182"/>
    </source>
</evidence>
<keyword evidence="1" id="KW-0694">RNA-binding</keyword>
<dbReference type="AlphaFoldDB" id="A0A0M1N0V0"/>
<protein>
    <submittedName>
        <fullName evidence="2">Uncharacterized protein</fullName>
    </submittedName>
</protein>
<organism evidence="2 3">
    <name type="scientific">Candidatus Phytoplasma pruni</name>
    <dbReference type="NCBI Taxonomy" id="479893"/>
    <lineage>
        <taxon>Bacteria</taxon>
        <taxon>Bacillati</taxon>
        <taxon>Mycoplasmatota</taxon>
        <taxon>Mollicutes</taxon>
        <taxon>Acholeplasmatales</taxon>
        <taxon>Acholeplasmataceae</taxon>
        <taxon>Candidatus Phytoplasma</taxon>
        <taxon>16SrIII (X-disease group)</taxon>
    </lineage>
</organism>
<dbReference type="STRING" id="479893.CPX_001379"/>
<dbReference type="PROSITE" id="PS50889">
    <property type="entry name" value="S4"/>
    <property type="match status" value="1"/>
</dbReference>
<proteinExistence type="predicted"/>
<dbReference type="GO" id="GO:0003723">
    <property type="term" value="F:RNA binding"/>
    <property type="evidence" value="ECO:0007669"/>
    <property type="project" value="UniProtKB-KW"/>
</dbReference>
<reference evidence="3" key="1">
    <citation type="submission" date="2015-05" db="EMBL/GenBank/DDBJ databases">
        <title>Draft genome sequence of 'Candidatus Phytoplasma Pruni' strain CX, a plant pathogenic bacterium.</title>
        <authorList>
            <person name="Lee I.-M."/>
            <person name="Bottner-Parker K.D."/>
            <person name="Shao J."/>
            <person name="Gundersen-Rindal D.E."/>
            <person name="Zhao Y."/>
            <person name="Davis R.E."/>
        </authorList>
    </citation>
    <scope>NUCLEOTIDE SEQUENCE [LARGE SCALE GENOMIC DNA]</scope>
    <source>
        <strain evidence="3">CX</strain>
    </source>
</reference>
<dbReference type="EMBL" id="LHCF01000003">
    <property type="protein sequence ID" value="KOR75589.1"/>
    <property type="molecule type" value="Genomic_DNA"/>
</dbReference>
<evidence type="ECO:0000313" key="3">
    <source>
        <dbReference type="Proteomes" id="UP000037386"/>
    </source>
</evidence>
<dbReference type="Proteomes" id="UP000037386">
    <property type="component" value="Unassembled WGS sequence"/>
</dbReference>
<name>A0A0M1N0V0_9MOLU</name>